<comment type="catalytic activity">
    <reaction evidence="12">
        <text>heme b + 2 H(+) = protoporphyrin IX + Fe(2+)</text>
        <dbReference type="Rhea" id="RHEA:22584"/>
        <dbReference type="ChEBI" id="CHEBI:15378"/>
        <dbReference type="ChEBI" id="CHEBI:29033"/>
        <dbReference type="ChEBI" id="CHEBI:57306"/>
        <dbReference type="ChEBI" id="CHEBI:60344"/>
        <dbReference type="EC" id="4.98.1.1"/>
    </reaction>
    <physiologicalReaction direction="left-to-right" evidence="12">
        <dbReference type="Rhea" id="RHEA:22585"/>
    </physiologicalReaction>
</comment>
<dbReference type="InterPro" id="IPR048327">
    <property type="entry name" value="Dyp_perox_N"/>
</dbReference>
<dbReference type="GO" id="GO:0005829">
    <property type="term" value="C:cytosol"/>
    <property type="evidence" value="ECO:0007669"/>
    <property type="project" value="TreeGrafter"/>
</dbReference>
<dbReference type="NCBIfam" id="TIGR01412">
    <property type="entry name" value="tat_substr_1"/>
    <property type="match status" value="1"/>
</dbReference>
<evidence type="ECO:0000256" key="12">
    <source>
        <dbReference type="ARBA" id="ARBA00048856"/>
    </source>
</evidence>
<dbReference type="GO" id="GO:0033212">
    <property type="term" value="P:iron import into cell"/>
    <property type="evidence" value="ECO:0007669"/>
    <property type="project" value="InterPro"/>
</dbReference>
<dbReference type="PROSITE" id="PS51404">
    <property type="entry name" value="DYP_PEROXIDASE"/>
    <property type="match status" value="1"/>
</dbReference>
<evidence type="ECO:0000256" key="1">
    <source>
        <dbReference type="ARBA" id="ARBA00004196"/>
    </source>
</evidence>
<dbReference type="GO" id="GO:0004325">
    <property type="term" value="F:ferrochelatase activity"/>
    <property type="evidence" value="ECO:0007669"/>
    <property type="project" value="UniProtKB-EC"/>
</dbReference>
<evidence type="ECO:0000256" key="10">
    <source>
        <dbReference type="ARBA" id="ARBA00033771"/>
    </source>
</evidence>
<dbReference type="InterPro" id="IPR006311">
    <property type="entry name" value="TAT_signal"/>
</dbReference>
<dbReference type="GO" id="GO:0030313">
    <property type="term" value="C:cell envelope"/>
    <property type="evidence" value="ECO:0007669"/>
    <property type="project" value="UniProtKB-SubCell"/>
</dbReference>
<feature type="domain" description="Dyp-type peroxidase C-terminal" evidence="15">
    <location>
        <begin position="232"/>
        <end position="407"/>
    </location>
</feature>
<comment type="cofactor">
    <cofactor evidence="13">
        <name>heme b</name>
        <dbReference type="ChEBI" id="CHEBI:60344"/>
    </cofactor>
    <text evidence="13">Binds 1 heme b (iron(II)-protoporphyrin IX) group non-covalently per subunit.</text>
</comment>
<evidence type="ECO:0000256" key="3">
    <source>
        <dbReference type="ARBA" id="ARBA00022617"/>
    </source>
</evidence>
<dbReference type="GO" id="GO:0004601">
    <property type="term" value="F:peroxidase activity"/>
    <property type="evidence" value="ECO:0007669"/>
    <property type="project" value="UniProtKB-KW"/>
</dbReference>
<dbReference type="InterPro" id="IPR048328">
    <property type="entry name" value="Dyp_perox_C"/>
</dbReference>
<dbReference type="GO" id="GO:0046872">
    <property type="term" value="F:metal ion binding"/>
    <property type="evidence" value="ECO:0007669"/>
    <property type="project" value="UniProtKB-KW"/>
</dbReference>
<dbReference type="Pfam" id="PF20628">
    <property type="entry name" value="Dyp_perox_C"/>
    <property type="match status" value="1"/>
</dbReference>
<dbReference type="EC" id="1.11.1.-" evidence="13"/>
<dbReference type="InterPro" id="IPR006314">
    <property type="entry name" value="Dyp_peroxidase"/>
</dbReference>
<evidence type="ECO:0000256" key="7">
    <source>
        <dbReference type="ARBA" id="ARBA00023004"/>
    </source>
</evidence>
<name>A0AAU2VB89_9ACTN</name>
<proteinExistence type="inferred from homology"/>
<dbReference type="SUPFAM" id="SSF54909">
    <property type="entry name" value="Dimeric alpha+beta barrel"/>
    <property type="match status" value="1"/>
</dbReference>
<dbReference type="InterPro" id="IPR006313">
    <property type="entry name" value="EfeB/EfeN"/>
</dbReference>
<evidence type="ECO:0000256" key="8">
    <source>
        <dbReference type="ARBA" id="ARBA00023239"/>
    </source>
</evidence>
<reference evidence="16" key="1">
    <citation type="submission" date="2022-10" db="EMBL/GenBank/DDBJ databases">
        <title>The complete genomes of actinobacterial strains from the NBC collection.</title>
        <authorList>
            <person name="Joergensen T.S."/>
            <person name="Alvarez Arevalo M."/>
            <person name="Sterndorff E.B."/>
            <person name="Faurdal D."/>
            <person name="Vuksanovic O."/>
            <person name="Mourched A.-S."/>
            <person name="Charusanti P."/>
            <person name="Shaw S."/>
            <person name="Blin K."/>
            <person name="Weber T."/>
        </authorList>
    </citation>
    <scope>NUCLEOTIDE SEQUENCE</scope>
    <source>
        <strain evidence="16">NBC_00003</strain>
    </source>
</reference>
<evidence type="ECO:0000256" key="11">
    <source>
        <dbReference type="ARBA" id="ARBA00033775"/>
    </source>
</evidence>
<dbReference type="PANTHER" id="PTHR30521">
    <property type="entry name" value="DEFERROCHELATASE/PEROXIDASE"/>
    <property type="match status" value="1"/>
</dbReference>
<accession>A0AAU2VB89</accession>
<dbReference type="PANTHER" id="PTHR30521:SF4">
    <property type="entry name" value="DEFERROCHELATASE"/>
    <property type="match status" value="1"/>
</dbReference>
<dbReference type="PROSITE" id="PS51318">
    <property type="entry name" value="TAT"/>
    <property type="match status" value="1"/>
</dbReference>
<dbReference type="NCBIfam" id="TIGR01413">
    <property type="entry name" value="Dyp_perox_fam"/>
    <property type="match status" value="1"/>
</dbReference>
<dbReference type="AlphaFoldDB" id="A0AAU2VB89"/>
<evidence type="ECO:0000256" key="2">
    <source>
        <dbReference type="ARBA" id="ARBA00022559"/>
    </source>
</evidence>
<dbReference type="Pfam" id="PF04261">
    <property type="entry name" value="Dyp_perox_N"/>
    <property type="match status" value="1"/>
</dbReference>
<dbReference type="GO" id="GO:0020037">
    <property type="term" value="F:heme binding"/>
    <property type="evidence" value="ECO:0007669"/>
    <property type="project" value="InterPro"/>
</dbReference>
<comment type="function">
    <text evidence="13">Involved in the recovery of exogenous heme iron. Extracts iron from heme while preserving the protoporphyrin ring intact.</text>
</comment>
<comment type="subcellular location">
    <subcellularLocation>
        <location evidence="1">Cell envelope</location>
    </subcellularLocation>
</comment>
<feature type="domain" description="Dyp-type peroxidase N-terminal" evidence="14">
    <location>
        <begin position="65"/>
        <end position="220"/>
    </location>
</feature>
<evidence type="ECO:0000256" key="9">
    <source>
        <dbReference type="ARBA" id="ARBA00025737"/>
    </source>
</evidence>
<sequence length="420" mass="44283">MSETTEATGPGRSPSRRALLGWGGAGLALGAAAAGGTVAVVKGGGSDAVPAADTGAAVPFHGDHQAGIATAVQDRLHFASFDVTTKDRAALVQLLKDWTAAAAAMTEGKPVGEGAYGGLAEAPPDDTGEALGLKPSRLTLTFGVGPSLFAKDRFGLEAKRPEALVDIEQFPGDNLDAARSGGDLCVQACADDPQVAVHAIRNLARIGMGKVAIRWSQLGFGKTSSTTPDAQTPRNMMGFKDGTRNVSGTDAKALDDHVWVGAKDGSDWMTGGSYLVARRIRMHIETWDRTSLAEQEDIFGRDKGEGAPVGKAKERDEPFLKAMKPTAHVRLAHPDSNDGARILRRGYSFTDGTDGLGRLDAGLFFLAYQRDVRKGFLPIQRALAGHDALNEYIQHVGSAIFAIPPGVRDKGDWWGRGLFG</sequence>
<comment type="similarity">
    <text evidence="9 13">Belongs to the DyP-type peroxidase family.</text>
</comment>
<keyword evidence="3 13" id="KW-0349">Heme</keyword>
<dbReference type="InterPro" id="IPR011008">
    <property type="entry name" value="Dimeric_a/b-barrel"/>
</dbReference>
<keyword evidence="2 13" id="KW-0575">Peroxidase</keyword>
<keyword evidence="7 13" id="KW-0408">Iron</keyword>
<protein>
    <recommendedName>
        <fullName evidence="10 13">Deferrochelatase</fullName>
        <ecNumber evidence="13">1.11.1.-</ecNumber>
    </recommendedName>
    <alternativeName>
        <fullName evidence="11 13">Peroxidase EfeB</fullName>
    </alternativeName>
</protein>
<gene>
    <name evidence="16" type="primary">efeB</name>
    <name evidence="16" type="ORF">OG549_28975</name>
</gene>
<organism evidence="16">
    <name type="scientific">Streptomyces sp. NBC_00003</name>
    <dbReference type="NCBI Taxonomy" id="2903608"/>
    <lineage>
        <taxon>Bacteria</taxon>
        <taxon>Bacillati</taxon>
        <taxon>Actinomycetota</taxon>
        <taxon>Actinomycetes</taxon>
        <taxon>Kitasatosporales</taxon>
        <taxon>Streptomycetaceae</taxon>
        <taxon>Streptomyces</taxon>
    </lineage>
</organism>
<evidence type="ECO:0000259" key="15">
    <source>
        <dbReference type="Pfam" id="PF20628"/>
    </source>
</evidence>
<keyword evidence="8" id="KW-0456">Lyase</keyword>
<evidence type="ECO:0000256" key="6">
    <source>
        <dbReference type="ARBA" id="ARBA00023002"/>
    </source>
</evidence>
<evidence type="ECO:0000259" key="14">
    <source>
        <dbReference type="Pfam" id="PF04261"/>
    </source>
</evidence>
<evidence type="ECO:0000256" key="13">
    <source>
        <dbReference type="RuleBase" id="RU365017"/>
    </source>
</evidence>
<keyword evidence="6 13" id="KW-0560">Oxidoreductase</keyword>
<dbReference type="EMBL" id="CP108318">
    <property type="protein sequence ID" value="WTW64349.1"/>
    <property type="molecule type" value="Genomic_DNA"/>
</dbReference>
<keyword evidence="4 13" id="KW-0479">Metal-binding</keyword>
<evidence type="ECO:0000313" key="16">
    <source>
        <dbReference type="EMBL" id="WTW64349.1"/>
    </source>
</evidence>
<evidence type="ECO:0000256" key="5">
    <source>
        <dbReference type="ARBA" id="ARBA00022729"/>
    </source>
</evidence>
<evidence type="ECO:0000256" key="4">
    <source>
        <dbReference type="ARBA" id="ARBA00022723"/>
    </source>
</evidence>
<keyword evidence="5" id="KW-0732">Signal</keyword>